<evidence type="ECO:0000256" key="7">
    <source>
        <dbReference type="ARBA" id="ARBA00023224"/>
    </source>
</evidence>
<evidence type="ECO:0000256" key="8">
    <source>
        <dbReference type="SAM" id="Phobius"/>
    </source>
</evidence>
<reference evidence="10 11" key="1">
    <citation type="submission" date="2018-04" db="EMBL/GenBank/DDBJ databases">
        <title>The genome of golden apple snail Pomacea canaliculata provides insight into stress tolerance and invasive adaptation.</title>
        <authorList>
            <person name="Liu C."/>
            <person name="Liu B."/>
            <person name="Ren Y."/>
            <person name="Zhang Y."/>
            <person name="Wang H."/>
            <person name="Li S."/>
            <person name="Jiang F."/>
            <person name="Yin L."/>
            <person name="Zhang G."/>
            <person name="Qian W."/>
            <person name="Fan W."/>
        </authorList>
    </citation>
    <scope>NUCLEOTIDE SEQUENCE [LARGE SCALE GENOMIC DNA]</scope>
    <source>
        <strain evidence="10">SZHN2017</strain>
        <tissue evidence="10">Muscle</tissue>
    </source>
</reference>
<dbReference type="GO" id="GO:0005886">
    <property type="term" value="C:plasma membrane"/>
    <property type="evidence" value="ECO:0007669"/>
    <property type="project" value="TreeGrafter"/>
</dbReference>
<keyword evidence="6" id="KW-0675">Receptor</keyword>
<evidence type="ECO:0000256" key="2">
    <source>
        <dbReference type="ARBA" id="ARBA00022692"/>
    </source>
</evidence>
<accession>A0A2T7NBK2</accession>
<gene>
    <name evidence="10" type="ORF">C0Q70_21106</name>
</gene>
<dbReference type="EMBL" id="PZQS01000014">
    <property type="protein sequence ID" value="PVD18556.1"/>
    <property type="molecule type" value="Genomic_DNA"/>
</dbReference>
<dbReference type="CDD" id="cd00637">
    <property type="entry name" value="7tm_classA_rhodopsin-like"/>
    <property type="match status" value="1"/>
</dbReference>
<comment type="subcellular location">
    <subcellularLocation>
        <location evidence="1">Membrane</location>
        <topology evidence="1">Multi-pass membrane protein</topology>
    </subcellularLocation>
</comment>
<dbReference type="AlphaFoldDB" id="A0A2T7NBK2"/>
<keyword evidence="5 8" id="KW-0472">Membrane</keyword>
<evidence type="ECO:0000256" key="5">
    <source>
        <dbReference type="ARBA" id="ARBA00023136"/>
    </source>
</evidence>
<dbReference type="Proteomes" id="UP000245119">
    <property type="component" value="Linkage Group LG14"/>
</dbReference>
<dbReference type="Pfam" id="PF00001">
    <property type="entry name" value="7tm_1"/>
    <property type="match status" value="1"/>
</dbReference>
<feature type="transmembrane region" description="Helical" evidence="8">
    <location>
        <begin position="175"/>
        <end position="196"/>
    </location>
</feature>
<keyword evidence="11" id="KW-1185">Reference proteome</keyword>
<dbReference type="PANTHER" id="PTHR24243">
    <property type="entry name" value="G-PROTEIN COUPLED RECEPTOR"/>
    <property type="match status" value="1"/>
</dbReference>
<evidence type="ECO:0000259" key="9">
    <source>
        <dbReference type="PROSITE" id="PS50262"/>
    </source>
</evidence>
<dbReference type="PANTHER" id="PTHR24243:SF230">
    <property type="entry name" value="G-PROTEIN COUPLED RECEPTORS FAMILY 1 PROFILE DOMAIN-CONTAINING PROTEIN"/>
    <property type="match status" value="1"/>
</dbReference>
<dbReference type="SUPFAM" id="SSF81321">
    <property type="entry name" value="Family A G protein-coupled receptor-like"/>
    <property type="match status" value="1"/>
</dbReference>
<feature type="transmembrane region" description="Helical" evidence="8">
    <location>
        <begin position="232"/>
        <end position="254"/>
    </location>
</feature>
<feature type="transmembrane region" description="Helical" evidence="8">
    <location>
        <begin position="58"/>
        <end position="83"/>
    </location>
</feature>
<dbReference type="InterPro" id="IPR000276">
    <property type="entry name" value="GPCR_Rhodpsn"/>
</dbReference>
<evidence type="ECO:0000313" key="10">
    <source>
        <dbReference type="EMBL" id="PVD18556.1"/>
    </source>
</evidence>
<feature type="transmembrane region" description="Helical" evidence="8">
    <location>
        <begin position="95"/>
        <end position="116"/>
    </location>
</feature>
<dbReference type="Gene3D" id="1.20.1070.10">
    <property type="entry name" value="Rhodopsin 7-helix transmembrane proteins"/>
    <property type="match status" value="1"/>
</dbReference>
<dbReference type="OrthoDB" id="9990906at2759"/>
<dbReference type="InterPro" id="IPR017452">
    <property type="entry name" value="GPCR_Rhodpsn_7TM"/>
</dbReference>
<dbReference type="GO" id="GO:0004930">
    <property type="term" value="F:G protein-coupled receptor activity"/>
    <property type="evidence" value="ECO:0007669"/>
    <property type="project" value="UniProtKB-KW"/>
</dbReference>
<keyword evidence="7" id="KW-0807">Transducer</keyword>
<organism evidence="10 11">
    <name type="scientific">Pomacea canaliculata</name>
    <name type="common">Golden apple snail</name>
    <dbReference type="NCBI Taxonomy" id="400727"/>
    <lineage>
        <taxon>Eukaryota</taxon>
        <taxon>Metazoa</taxon>
        <taxon>Spiralia</taxon>
        <taxon>Lophotrochozoa</taxon>
        <taxon>Mollusca</taxon>
        <taxon>Gastropoda</taxon>
        <taxon>Caenogastropoda</taxon>
        <taxon>Architaenioglossa</taxon>
        <taxon>Ampullarioidea</taxon>
        <taxon>Ampullariidae</taxon>
        <taxon>Pomacea</taxon>
    </lineage>
</organism>
<protein>
    <recommendedName>
        <fullName evidence="9">G-protein coupled receptors family 1 profile domain-containing protein</fullName>
    </recommendedName>
</protein>
<evidence type="ECO:0000256" key="4">
    <source>
        <dbReference type="ARBA" id="ARBA00023040"/>
    </source>
</evidence>
<evidence type="ECO:0000256" key="6">
    <source>
        <dbReference type="ARBA" id="ARBA00023170"/>
    </source>
</evidence>
<feature type="domain" description="G-protein coupled receptors family 1 profile" evidence="9">
    <location>
        <begin position="74"/>
        <end position="303"/>
    </location>
</feature>
<evidence type="ECO:0000313" key="11">
    <source>
        <dbReference type="Proteomes" id="UP000245119"/>
    </source>
</evidence>
<proteinExistence type="predicted"/>
<evidence type="ECO:0000256" key="1">
    <source>
        <dbReference type="ARBA" id="ARBA00004141"/>
    </source>
</evidence>
<evidence type="ECO:0000256" key="3">
    <source>
        <dbReference type="ARBA" id="ARBA00022989"/>
    </source>
</evidence>
<dbReference type="PROSITE" id="PS50262">
    <property type="entry name" value="G_PROTEIN_RECEP_F1_2"/>
    <property type="match status" value="1"/>
</dbReference>
<keyword evidence="3 8" id="KW-1133">Transmembrane helix</keyword>
<keyword evidence="2 8" id="KW-0812">Transmembrane</keyword>
<comment type="caution">
    <text evidence="10">The sequence shown here is derived from an EMBL/GenBank/DDBJ whole genome shotgun (WGS) entry which is preliminary data.</text>
</comment>
<keyword evidence="4" id="KW-0297">G-protein coupled receptor</keyword>
<sequence>MAVKMTKYDISVRPDHINLSTDPLSVSTDPLKLSVDHQASSSTQENVLRLPLFEAAEVAWRVGIPFLIILGTIGNVLIIVVIYRSKLMPWKMASYLVVMAVSDLLGLYLSVTMKWLQHHYDGGSWYLHKSVCKMATWMLHSSKTGSTWTLVAMVTQQTLTLLWPHRLHPMFTPKAVRLLLSGLVTVALALNAQFLYFSTVVDVRVNEGVILKQCRENYDEVATSTSLVVHSVVAHCLPVVMLLVDDVVLVARIVTSRRLPAARGEEHTVARGVKTSSMTLTSLYTSMTVSEDRSTLVGDTESQ</sequence>
<name>A0A2T7NBK2_POMCA</name>